<gene>
    <name evidence="2" type="ORF">V7S43_009864</name>
</gene>
<evidence type="ECO:0000313" key="3">
    <source>
        <dbReference type="Proteomes" id="UP001632037"/>
    </source>
</evidence>
<protein>
    <recommendedName>
        <fullName evidence="4">DEAD-box RNA helicase Q domain-containing protein</fullName>
    </recommendedName>
</protein>
<evidence type="ECO:0000313" key="2">
    <source>
        <dbReference type="EMBL" id="KAL3665236.1"/>
    </source>
</evidence>
<dbReference type="AlphaFoldDB" id="A0ABD3FG45"/>
<evidence type="ECO:0008006" key="4">
    <source>
        <dbReference type="Google" id="ProtNLM"/>
    </source>
</evidence>
<keyword evidence="3" id="KW-1185">Reference proteome</keyword>
<comment type="caution">
    <text evidence="2">The sequence shown here is derived from an EMBL/GenBank/DDBJ whole genome shotgun (WGS) entry which is preliminary data.</text>
</comment>
<reference evidence="2 3" key="1">
    <citation type="submission" date="2024-09" db="EMBL/GenBank/DDBJ databases">
        <title>Genome sequencing and assembly of Phytophthora oleae, isolate VK10A, causative agent of rot of olive drupes.</title>
        <authorList>
            <person name="Conti Taguali S."/>
            <person name="Riolo M."/>
            <person name="La Spada F."/>
            <person name="Cacciola S.O."/>
            <person name="Dionisio G."/>
        </authorList>
    </citation>
    <scope>NUCLEOTIDE SEQUENCE [LARGE SCALE GENOMIC DNA]</scope>
    <source>
        <strain evidence="2 3">VK10A</strain>
    </source>
</reference>
<feature type="compositionally biased region" description="Basic residues" evidence="1">
    <location>
        <begin position="1"/>
        <end position="12"/>
    </location>
</feature>
<evidence type="ECO:0000256" key="1">
    <source>
        <dbReference type="SAM" id="MobiDB-lite"/>
    </source>
</evidence>
<proteinExistence type="predicted"/>
<name>A0ABD3FG45_9STRA</name>
<sequence length="85" mass="9379">MSVVFGKRRRASKPPVEEPKPAISPVSDSDDEVSTPNKVLVENAAHWARLTGRGPVIGQALRTTHPTPVQAHCIPPIRYWLCSNR</sequence>
<dbReference type="EMBL" id="JBIMZQ010000021">
    <property type="protein sequence ID" value="KAL3665236.1"/>
    <property type="molecule type" value="Genomic_DNA"/>
</dbReference>
<feature type="region of interest" description="Disordered" evidence="1">
    <location>
        <begin position="1"/>
        <end position="34"/>
    </location>
</feature>
<organism evidence="2 3">
    <name type="scientific">Phytophthora oleae</name>
    <dbReference type="NCBI Taxonomy" id="2107226"/>
    <lineage>
        <taxon>Eukaryota</taxon>
        <taxon>Sar</taxon>
        <taxon>Stramenopiles</taxon>
        <taxon>Oomycota</taxon>
        <taxon>Peronosporomycetes</taxon>
        <taxon>Peronosporales</taxon>
        <taxon>Peronosporaceae</taxon>
        <taxon>Phytophthora</taxon>
    </lineage>
</organism>
<dbReference type="Proteomes" id="UP001632037">
    <property type="component" value="Unassembled WGS sequence"/>
</dbReference>
<accession>A0ABD3FG45</accession>